<evidence type="ECO:0000256" key="5">
    <source>
        <dbReference type="ARBA" id="ARBA00022475"/>
    </source>
</evidence>
<dbReference type="GO" id="GO:0005886">
    <property type="term" value="C:plasma membrane"/>
    <property type="evidence" value="ECO:0007669"/>
    <property type="project" value="UniProtKB-SubCell"/>
</dbReference>
<accession>A0A1G7PFH9</accession>
<comment type="similarity">
    <text evidence="3 11">Belongs to the ATPase gamma chain family.</text>
</comment>
<evidence type="ECO:0000256" key="4">
    <source>
        <dbReference type="ARBA" id="ARBA00022448"/>
    </source>
</evidence>
<dbReference type="SUPFAM" id="SSF52943">
    <property type="entry name" value="ATP synthase (F1-ATPase), gamma subunit"/>
    <property type="match status" value="1"/>
</dbReference>
<dbReference type="GO" id="GO:0005524">
    <property type="term" value="F:ATP binding"/>
    <property type="evidence" value="ECO:0007669"/>
    <property type="project" value="UniProtKB-UniRule"/>
</dbReference>
<dbReference type="EMBL" id="FNCK01000001">
    <property type="protein sequence ID" value="SDF84884.1"/>
    <property type="molecule type" value="Genomic_DNA"/>
</dbReference>
<keyword evidence="6 11" id="KW-0375">Hydrogen ion transport</keyword>
<name>A0A1G7PFH9_9LACT</name>
<dbReference type="CDD" id="cd12151">
    <property type="entry name" value="F1-ATPase_gamma"/>
    <property type="match status" value="1"/>
</dbReference>
<comment type="function">
    <text evidence="1 11">Produces ATP from ADP in the presence of a proton gradient across the membrane. The gamma chain is believed to be important in regulating ATPase activity and the flow of protons through the CF(0) complex.</text>
</comment>
<comment type="subunit">
    <text evidence="11">F-type ATPases have 2 components, CF(1) - the catalytic core - and CF(0) - the membrane proton channel. CF(1) has five subunits: alpha(3), beta(3), gamma(1), delta(1), epsilon(1). CF(0) has three main subunits: a, b and c.</text>
</comment>
<evidence type="ECO:0000256" key="7">
    <source>
        <dbReference type="ARBA" id="ARBA00023065"/>
    </source>
</evidence>
<dbReference type="InterPro" id="IPR035968">
    <property type="entry name" value="ATP_synth_F1_ATPase_gsu"/>
</dbReference>
<dbReference type="InterPro" id="IPR023632">
    <property type="entry name" value="ATP_synth_F1_gsu_CS"/>
</dbReference>
<dbReference type="GO" id="GO:0042777">
    <property type="term" value="P:proton motive force-driven plasma membrane ATP synthesis"/>
    <property type="evidence" value="ECO:0007669"/>
    <property type="project" value="UniProtKB-UniRule"/>
</dbReference>
<dbReference type="PROSITE" id="PS00153">
    <property type="entry name" value="ATPASE_GAMMA"/>
    <property type="match status" value="1"/>
</dbReference>
<dbReference type="RefSeq" id="WP_090288936.1">
    <property type="nucleotide sequence ID" value="NZ_FNCK01000001.1"/>
</dbReference>
<dbReference type="Gene3D" id="1.10.287.80">
    <property type="entry name" value="ATP synthase, gamma subunit, helix hairpin domain"/>
    <property type="match status" value="2"/>
</dbReference>
<evidence type="ECO:0000256" key="9">
    <source>
        <dbReference type="ARBA" id="ARBA00023196"/>
    </source>
</evidence>
<dbReference type="PANTHER" id="PTHR11693">
    <property type="entry name" value="ATP SYNTHASE GAMMA CHAIN"/>
    <property type="match status" value="1"/>
</dbReference>
<dbReference type="NCBIfam" id="TIGR01146">
    <property type="entry name" value="ATPsyn_F1gamma"/>
    <property type="match status" value="1"/>
</dbReference>
<dbReference type="Proteomes" id="UP000199708">
    <property type="component" value="Unassembled WGS sequence"/>
</dbReference>
<evidence type="ECO:0000256" key="6">
    <source>
        <dbReference type="ARBA" id="ARBA00022781"/>
    </source>
</evidence>
<keyword evidence="10 11" id="KW-0066">ATP synthesis</keyword>
<protein>
    <recommendedName>
        <fullName evidence="11">ATP synthase gamma chain</fullName>
    </recommendedName>
    <alternativeName>
        <fullName evidence="11">ATP synthase F1 sector gamma subunit</fullName>
    </alternativeName>
    <alternativeName>
        <fullName evidence="11">F-ATPase gamma subunit</fullName>
    </alternativeName>
</protein>
<evidence type="ECO:0000256" key="10">
    <source>
        <dbReference type="ARBA" id="ARBA00023310"/>
    </source>
</evidence>
<dbReference type="PANTHER" id="PTHR11693:SF22">
    <property type="entry name" value="ATP SYNTHASE SUBUNIT GAMMA, MITOCHONDRIAL"/>
    <property type="match status" value="1"/>
</dbReference>
<evidence type="ECO:0000256" key="1">
    <source>
        <dbReference type="ARBA" id="ARBA00003456"/>
    </source>
</evidence>
<gene>
    <name evidence="11" type="primary">atpG</name>
    <name evidence="12" type="ORF">SAMN05421791_101233</name>
</gene>
<comment type="subcellular location">
    <subcellularLocation>
        <location evidence="11">Cell membrane</location>
        <topology evidence="11">Peripheral membrane protein</topology>
    </subcellularLocation>
    <subcellularLocation>
        <location evidence="2">Membrane</location>
        <topology evidence="2">Peripheral membrane protein</topology>
    </subcellularLocation>
</comment>
<sequence length="311" mass="35715">MALNEIKRHINSTEKTAKITNAMQMVSRNKVNHLMDMAQSYQVYIDHLRDTIVQLHYTLKVTPPNFSKPDIRSLITTRKVNKIGIFLISTDKGLAGSYNVNIIKGMDEWIANQNFSDEQELVFYTLGRTGERYCRERGYTIARSYYPLSDQPGFQEAHYFIRQLRSAFVEKECDELYLAYNHYGVGSGTSSKFGVDRLLPVVALNRRIELEPGFNKEELISKVFLIEPSLEAVLEGLVPQYIESLVYGALLQAKTSEHFSRMIAMQSATENAKEIIEDLQLRYNHARQVKVTNEIIEIVAGAQAQHKERRK</sequence>
<dbReference type="GO" id="GO:0045259">
    <property type="term" value="C:proton-transporting ATP synthase complex"/>
    <property type="evidence" value="ECO:0007669"/>
    <property type="project" value="UniProtKB-KW"/>
</dbReference>
<dbReference type="Pfam" id="PF00231">
    <property type="entry name" value="ATP-synt"/>
    <property type="match status" value="1"/>
</dbReference>
<dbReference type="Gene3D" id="3.40.1380.10">
    <property type="match status" value="1"/>
</dbReference>
<evidence type="ECO:0000256" key="2">
    <source>
        <dbReference type="ARBA" id="ARBA00004170"/>
    </source>
</evidence>
<evidence type="ECO:0000313" key="12">
    <source>
        <dbReference type="EMBL" id="SDF84884.1"/>
    </source>
</evidence>
<keyword evidence="7 11" id="KW-0406">Ion transport</keyword>
<dbReference type="STRING" id="120956.SAMN05421791_101233"/>
<keyword evidence="5 11" id="KW-1003">Cell membrane</keyword>
<keyword evidence="8 11" id="KW-0472">Membrane</keyword>
<keyword evidence="13" id="KW-1185">Reference proteome</keyword>
<evidence type="ECO:0000256" key="11">
    <source>
        <dbReference type="HAMAP-Rule" id="MF_00815"/>
    </source>
</evidence>
<proteinExistence type="inferred from homology"/>
<dbReference type="HAMAP" id="MF_00815">
    <property type="entry name" value="ATP_synth_gamma_bact"/>
    <property type="match status" value="1"/>
</dbReference>
<keyword evidence="4 11" id="KW-0813">Transport</keyword>
<keyword evidence="9 11" id="KW-0139">CF(1)</keyword>
<evidence type="ECO:0000256" key="8">
    <source>
        <dbReference type="ARBA" id="ARBA00023136"/>
    </source>
</evidence>
<dbReference type="InterPro" id="IPR000131">
    <property type="entry name" value="ATP_synth_F1_gsu"/>
</dbReference>
<organism evidence="12 13">
    <name type="scientific">Facklamia miroungae</name>
    <dbReference type="NCBI Taxonomy" id="120956"/>
    <lineage>
        <taxon>Bacteria</taxon>
        <taxon>Bacillati</taxon>
        <taxon>Bacillota</taxon>
        <taxon>Bacilli</taxon>
        <taxon>Lactobacillales</taxon>
        <taxon>Aerococcaceae</taxon>
        <taxon>Facklamia</taxon>
    </lineage>
</organism>
<dbReference type="AlphaFoldDB" id="A0A1G7PFH9"/>
<evidence type="ECO:0000256" key="3">
    <source>
        <dbReference type="ARBA" id="ARBA00007681"/>
    </source>
</evidence>
<reference evidence="12 13" key="1">
    <citation type="submission" date="2016-10" db="EMBL/GenBank/DDBJ databases">
        <authorList>
            <person name="de Groot N.N."/>
        </authorList>
    </citation>
    <scope>NUCLEOTIDE SEQUENCE [LARGE SCALE GENOMIC DNA]</scope>
    <source>
        <strain evidence="12 13">ATCC BAA-466</strain>
    </source>
</reference>
<dbReference type="OrthoDB" id="9812769at2"/>
<dbReference type="PRINTS" id="PR00126">
    <property type="entry name" value="ATPASEGAMMA"/>
</dbReference>
<evidence type="ECO:0000313" key="13">
    <source>
        <dbReference type="Proteomes" id="UP000199708"/>
    </source>
</evidence>
<dbReference type="GO" id="GO:0046933">
    <property type="term" value="F:proton-transporting ATP synthase activity, rotational mechanism"/>
    <property type="evidence" value="ECO:0007669"/>
    <property type="project" value="UniProtKB-UniRule"/>
</dbReference>